<dbReference type="GO" id="GO:0009403">
    <property type="term" value="P:toxin biosynthetic process"/>
    <property type="evidence" value="ECO:0007669"/>
    <property type="project" value="InterPro"/>
</dbReference>
<organism evidence="6 7">
    <name type="scientific">Cognatilysobacter lacus</name>
    <dbReference type="NCBI Taxonomy" id="1643323"/>
    <lineage>
        <taxon>Bacteria</taxon>
        <taxon>Pseudomonadati</taxon>
        <taxon>Pseudomonadota</taxon>
        <taxon>Gammaproteobacteria</taxon>
        <taxon>Lysobacterales</taxon>
        <taxon>Lysobacteraceae</taxon>
        <taxon>Cognatilysobacter</taxon>
    </lineage>
</organism>
<reference evidence="6 7" key="1">
    <citation type="submission" date="2019-08" db="EMBL/GenBank/DDBJ databases">
        <title>Draft genome sequence of Lysobacter sp. UKS-15.</title>
        <authorList>
            <person name="Im W.-T."/>
        </authorList>
    </citation>
    <scope>NUCLEOTIDE SEQUENCE [LARGE SCALE GENOMIC DNA]</scope>
    <source>
        <strain evidence="6 7">UKS-15</strain>
    </source>
</reference>
<keyword evidence="2 5" id="KW-0812">Transmembrane</keyword>
<dbReference type="RefSeq" id="WP_149353488.1">
    <property type="nucleotide sequence ID" value="NZ_VTRV01000147.1"/>
</dbReference>
<dbReference type="InterPro" id="IPR003825">
    <property type="entry name" value="Colicin-V_CvpA"/>
</dbReference>
<keyword evidence="3 5" id="KW-1133">Transmembrane helix</keyword>
<evidence type="ECO:0000256" key="2">
    <source>
        <dbReference type="ARBA" id="ARBA00022692"/>
    </source>
</evidence>
<dbReference type="Pfam" id="PF02674">
    <property type="entry name" value="Colicin_V"/>
    <property type="match status" value="1"/>
</dbReference>
<dbReference type="OrthoDB" id="9810601at2"/>
<dbReference type="GO" id="GO:0016020">
    <property type="term" value="C:membrane"/>
    <property type="evidence" value="ECO:0007669"/>
    <property type="project" value="UniProtKB-SubCell"/>
</dbReference>
<evidence type="ECO:0000313" key="7">
    <source>
        <dbReference type="Proteomes" id="UP000323164"/>
    </source>
</evidence>
<dbReference type="AlphaFoldDB" id="A0A5D8YWN8"/>
<accession>A0A5D8YWN8</accession>
<evidence type="ECO:0000256" key="1">
    <source>
        <dbReference type="ARBA" id="ARBA00004141"/>
    </source>
</evidence>
<name>A0A5D8YWN8_9GAMM</name>
<dbReference type="PANTHER" id="PTHR36926:SF1">
    <property type="entry name" value="COLICIN V PRODUCTION PROTEIN"/>
    <property type="match status" value="1"/>
</dbReference>
<comment type="caution">
    <text evidence="6">The sequence shown here is derived from an EMBL/GenBank/DDBJ whole genome shotgun (WGS) entry which is preliminary data.</text>
</comment>
<dbReference type="PANTHER" id="PTHR36926">
    <property type="entry name" value="COLICIN V PRODUCTION PROTEIN"/>
    <property type="match status" value="1"/>
</dbReference>
<evidence type="ECO:0000256" key="5">
    <source>
        <dbReference type="SAM" id="Phobius"/>
    </source>
</evidence>
<sequence>MSPLDWLLLAILGVSALTGLLRGFVGVVASFLAWLLGGTAAFELGGGVARMLADRPDPTPVQLLIGYGACFLGVAIVVALLSMLARRALAAAGLGGIDRALGLALGSVRGAVMACAIVLLLGFTPMPRQRQWQASALVPVFKPGAVWLSTWLPVWARERLDLDGRMPARTFPELPPLPGLPA</sequence>
<protein>
    <submittedName>
        <fullName evidence="6">CvpA family protein</fullName>
    </submittedName>
</protein>
<feature type="transmembrane region" description="Helical" evidence="5">
    <location>
        <begin position="100"/>
        <end position="123"/>
    </location>
</feature>
<comment type="subcellular location">
    <subcellularLocation>
        <location evidence="1">Membrane</location>
        <topology evidence="1">Multi-pass membrane protein</topology>
    </subcellularLocation>
</comment>
<keyword evidence="4 5" id="KW-0472">Membrane</keyword>
<keyword evidence="7" id="KW-1185">Reference proteome</keyword>
<dbReference type="EMBL" id="VTRV01000147">
    <property type="protein sequence ID" value="TZF87155.1"/>
    <property type="molecule type" value="Genomic_DNA"/>
</dbReference>
<gene>
    <name evidence="6" type="ORF">FW784_11525</name>
</gene>
<proteinExistence type="predicted"/>
<feature type="transmembrane region" description="Helical" evidence="5">
    <location>
        <begin position="64"/>
        <end position="85"/>
    </location>
</feature>
<evidence type="ECO:0000256" key="3">
    <source>
        <dbReference type="ARBA" id="ARBA00022989"/>
    </source>
</evidence>
<dbReference type="Proteomes" id="UP000323164">
    <property type="component" value="Unassembled WGS sequence"/>
</dbReference>
<evidence type="ECO:0000256" key="4">
    <source>
        <dbReference type="ARBA" id="ARBA00023136"/>
    </source>
</evidence>
<dbReference type="InterPro" id="IPR052719">
    <property type="entry name" value="CvpA-like"/>
</dbReference>
<evidence type="ECO:0000313" key="6">
    <source>
        <dbReference type="EMBL" id="TZF87155.1"/>
    </source>
</evidence>